<accession>A0A8S0UXW6</accession>
<dbReference type="AlphaFoldDB" id="A0A8S0UXW6"/>
<proteinExistence type="predicted"/>
<organism evidence="2 3">
    <name type="scientific">Olea europaea subsp. europaea</name>
    <dbReference type="NCBI Taxonomy" id="158383"/>
    <lineage>
        <taxon>Eukaryota</taxon>
        <taxon>Viridiplantae</taxon>
        <taxon>Streptophyta</taxon>
        <taxon>Embryophyta</taxon>
        <taxon>Tracheophyta</taxon>
        <taxon>Spermatophyta</taxon>
        <taxon>Magnoliopsida</taxon>
        <taxon>eudicotyledons</taxon>
        <taxon>Gunneridae</taxon>
        <taxon>Pentapetalae</taxon>
        <taxon>asterids</taxon>
        <taxon>lamiids</taxon>
        <taxon>Lamiales</taxon>
        <taxon>Oleaceae</taxon>
        <taxon>Oleeae</taxon>
        <taxon>Olea</taxon>
    </lineage>
</organism>
<gene>
    <name evidence="2" type="ORF">OLEA9_A086201</name>
</gene>
<keyword evidence="1" id="KW-1133">Transmembrane helix</keyword>
<reference evidence="2 3" key="1">
    <citation type="submission" date="2019-12" db="EMBL/GenBank/DDBJ databases">
        <authorList>
            <person name="Alioto T."/>
            <person name="Alioto T."/>
            <person name="Gomez Garrido J."/>
        </authorList>
    </citation>
    <scope>NUCLEOTIDE SEQUENCE [LARGE SCALE GENOMIC DNA]</scope>
</reference>
<keyword evidence="1" id="KW-0472">Membrane</keyword>
<keyword evidence="3" id="KW-1185">Reference proteome</keyword>
<evidence type="ECO:0000313" key="3">
    <source>
        <dbReference type="Proteomes" id="UP000594638"/>
    </source>
</evidence>
<feature type="transmembrane region" description="Helical" evidence="1">
    <location>
        <begin position="12"/>
        <end position="37"/>
    </location>
</feature>
<name>A0A8S0UXW6_OLEEU</name>
<comment type="caution">
    <text evidence="2">The sequence shown here is derived from an EMBL/GenBank/DDBJ whole genome shotgun (WGS) entry which is preliminary data.</text>
</comment>
<evidence type="ECO:0000256" key="1">
    <source>
        <dbReference type="SAM" id="Phobius"/>
    </source>
</evidence>
<sequence>MLRLFWKGIQLLFIGPQCMIATQLCTLLLLMILSMLWDQYVYPDLLNCHKQDYIILNVAAFNEIEA</sequence>
<evidence type="ECO:0000313" key="2">
    <source>
        <dbReference type="EMBL" id="CAA3023045.1"/>
    </source>
</evidence>
<protein>
    <submittedName>
        <fullName evidence="2">Uncharacterized protein</fullName>
    </submittedName>
</protein>
<dbReference type="Proteomes" id="UP000594638">
    <property type="component" value="Unassembled WGS sequence"/>
</dbReference>
<dbReference type="EMBL" id="CACTIH010009082">
    <property type="protein sequence ID" value="CAA3023045.1"/>
    <property type="molecule type" value="Genomic_DNA"/>
</dbReference>
<dbReference type="Gramene" id="OE9A086201T1">
    <property type="protein sequence ID" value="OE9A086201C1"/>
    <property type="gene ID" value="OE9A086201"/>
</dbReference>
<keyword evidence="1" id="KW-0812">Transmembrane</keyword>